<evidence type="ECO:0000313" key="1">
    <source>
        <dbReference type="EMBL" id="QJA46462.1"/>
    </source>
</evidence>
<evidence type="ECO:0008006" key="5">
    <source>
        <dbReference type="Google" id="ProtNLM"/>
    </source>
</evidence>
<gene>
    <name evidence="3" type="ORF">MM415A00170_0021</name>
    <name evidence="2" type="ORF">MM415B00642_0020</name>
    <name evidence="1" type="ORF">TM448A00430_0019</name>
    <name evidence="4" type="ORF">TM448B00346_0011</name>
</gene>
<evidence type="ECO:0000313" key="3">
    <source>
        <dbReference type="EMBL" id="QJA84757.1"/>
    </source>
</evidence>
<reference evidence="1" key="1">
    <citation type="submission" date="2020-03" db="EMBL/GenBank/DDBJ databases">
        <title>The deep terrestrial virosphere.</title>
        <authorList>
            <person name="Holmfeldt K."/>
            <person name="Nilsson E."/>
            <person name="Simone D."/>
            <person name="Lopez-Fernandez M."/>
            <person name="Wu X."/>
            <person name="de Brujin I."/>
            <person name="Lundin D."/>
            <person name="Andersson A."/>
            <person name="Bertilsson S."/>
            <person name="Dopson M."/>
        </authorList>
    </citation>
    <scope>NUCLEOTIDE SEQUENCE</scope>
    <source>
        <strain evidence="3">MM415A00170</strain>
        <strain evidence="2">MM415B00642</strain>
        <strain evidence="1">TM448A00430</strain>
        <strain evidence="4">TM448B00346</strain>
    </source>
</reference>
<dbReference type="AlphaFoldDB" id="A0A6H1ZG65"/>
<evidence type="ECO:0000313" key="4">
    <source>
        <dbReference type="EMBL" id="QJH95113.1"/>
    </source>
</evidence>
<proteinExistence type="predicted"/>
<evidence type="ECO:0000313" key="2">
    <source>
        <dbReference type="EMBL" id="QJA63251.1"/>
    </source>
</evidence>
<organism evidence="1">
    <name type="scientific">viral metagenome</name>
    <dbReference type="NCBI Taxonomy" id="1070528"/>
    <lineage>
        <taxon>unclassified sequences</taxon>
        <taxon>metagenomes</taxon>
        <taxon>organismal metagenomes</taxon>
    </lineage>
</organism>
<protein>
    <recommendedName>
        <fullName evidence="5">Peptidase</fullName>
    </recommendedName>
</protein>
<dbReference type="EMBL" id="MT144613">
    <property type="protein sequence ID" value="QJH95113.1"/>
    <property type="molecule type" value="Genomic_DNA"/>
</dbReference>
<dbReference type="EMBL" id="MT144011">
    <property type="protein sequence ID" value="QJA46462.1"/>
    <property type="molecule type" value="Genomic_DNA"/>
</dbReference>
<name>A0A6H1ZG65_9ZZZZ</name>
<accession>A0A6H1ZG65</accession>
<dbReference type="EMBL" id="MT141493">
    <property type="protein sequence ID" value="QJA63251.1"/>
    <property type="molecule type" value="Genomic_DNA"/>
</dbReference>
<sequence>MGIRIKTKNKDFELFQKEFTKWQQKFGLTGYQVYFKHAPLDKAFANIIVKQRSMVATVTLNSEIDEDGKPFKDIKNSAKHEALHLLVARLEGNGHYRYSTEVEIYEAAEELVIRLQSLVGE</sequence>
<dbReference type="EMBL" id="MT142534">
    <property type="protein sequence ID" value="QJA84757.1"/>
    <property type="molecule type" value="Genomic_DNA"/>
</dbReference>